<dbReference type="OrthoDB" id="9813383at2"/>
<name>A0A4Y7RWC2_9FIRM</name>
<comment type="caution">
    <text evidence="2">The sequence shown here is derived from an EMBL/GenBank/DDBJ whole genome shotgun (WGS) entry which is preliminary data.</text>
</comment>
<dbReference type="FunFam" id="3.40.50.880:FF:000033">
    <property type="entry name" value="Glutamine amidotransferase class-I"/>
    <property type="match status" value="1"/>
</dbReference>
<dbReference type="GO" id="GO:0005829">
    <property type="term" value="C:cytosol"/>
    <property type="evidence" value="ECO:0007669"/>
    <property type="project" value="TreeGrafter"/>
</dbReference>
<protein>
    <submittedName>
        <fullName evidence="2">GMP synthase (Glutamine-hydrolyzing)</fullName>
        <ecNumber evidence="2">6.3.5.2</ecNumber>
    </submittedName>
</protein>
<dbReference type="GO" id="GO:0003922">
    <property type="term" value="F:GMP synthase (glutamine-hydrolyzing) activity"/>
    <property type="evidence" value="ECO:0007669"/>
    <property type="project" value="UniProtKB-EC"/>
</dbReference>
<dbReference type="PANTHER" id="PTHR42695:SF5">
    <property type="entry name" value="GLUTAMINE AMIDOTRANSFERASE YLR126C-RELATED"/>
    <property type="match status" value="1"/>
</dbReference>
<dbReference type="PANTHER" id="PTHR42695">
    <property type="entry name" value="GLUTAMINE AMIDOTRANSFERASE YLR126C-RELATED"/>
    <property type="match status" value="1"/>
</dbReference>
<organism evidence="2 3">
    <name type="scientific">Pelotomaculum propionicicum</name>
    <dbReference type="NCBI Taxonomy" id="258475"/>
    <lineage>
        <taxon>Bacteria</taxon>
        <taxon>Bacillati</taxon>
        <taxon>Bacillota</taxon>
        <taxon>Clostridia</taxon>
        <taxon>Eubacteriales</taxon>
        <taxon>Desulfotomaculaceae</taxon>
        <taxon>Pelotomaculum</taxon>
    </lineage>
</organism>
<dbReference type="PROSITE" id="PS51273">
    <property type="entry name" value="GATASE_TYPE_1"/>
    <property type="match status" value="1"/>
</dbReference>
<dbReference type="EMBL" id="QFFZ01000004">
    <property type="protein sequence ID" value="TEB13019.1"/>
    <property type="molecule type" value="Genomic_DNA"/>
</dbReference>
<dbReference type="Gene3D" id="3.40.50.880">
    <property type="match status" value="1"/>
</dbReference>
<dbReference type="Pfam" id="PF00117">
    <property type="entry name" value="GATase"/>
    <property type="match status" value="1"/>
</dbReference>
<dbReference type="InterPro" id="IPR017926">
    <property type="entry name" value="GATASE"/>
</dbReference>
<reference evidence="2 3" key="1">
    <citation type="journal article" date="2018" name="Environ. Microbiol.">
        <title>Novel energy conservation strategies and behaviour of Pelotomaculum schinkii driving syntrophic propionate catabolism.</title>
        <authorList>
            <person name="Hidalgo-Ahumada C.A.P."/>
            <person name="Nobu M.K."/>
            <person name="Narihiro T."/>
            <person name="Tamaki H."/>
            <person name="Liu W.T."/>
            <person name="Kamagata Y."/>
            <person name="Stams A.J.M."/>
            <person name="Imachi H."/>
            <person name="Sousa D.Z."/>
        </authorList>
    </citation>
    <scope>NUCLEOTIDE SEQUENCE [LARGE SCALE GENOMIC DNA]</scope>
    <source>
        <strain evidence="2 3">MGP</strain>
    </source>
</reference>
<dbReference type="InterPro" id="IPR029062">
    <property type="entry name" value="Class_I_gatase-like"/>
</dbReference>
<dbReference type="SUPFAM" id="SSF52317">
    <property type="entry name" value="Class I glutamine amidotransferase-like"/>
    <property type="match status" value="1"/>
</dbReference>
<dbReference type="Proteomes" id="UP000297597">
    <property type="component" value="Unassembled WGS sequence"/>
</dbReference>
<sequence length="237" mass="25910">MKALVVQTVDIVRPGLIKDVLEEAGWLLDIRLMERPGSFLPDDLTGFGALIVLGGPMNVYEEDAYPYLRQVDLLIKQAVKQGMPVLGTCLGGQLIAKALGAPVTLNPVQEIGWYLMRLTAEGSKSPFFKDLPGEFPVFHWHSDTFALPGGASHLAETGACANQAFSYGPNVLAVQFHLEITPSIIYDWNREWAGDIEEFHGPGSVAKLEAETALIWPGCRQAAVQIIKNWAVQALAR</sequence>
<proteinExistence type="predicted"/>
<gene>
    <name evidence="2" type="primary">guaA_1</name>
    <name evidence="2" type="ORF">Pmgp_00657</name>
</gene>
<dbReference type="EC" id="6.3.5.2" evidence="2"/>
<evidence type="ECO:0000313" key="2">
    <source>
        <dbReference type="EMBL" id="TEB13019.1"/>
    </source>
</evidence>
<accession>A0A4Y7RWC2</accession>
<dbReference type="InterPro" id="IPR044992">
    <property type="entry name" value="ChyE-like"/>
</dbReference>
<evidence type="ECO:0000313" key="3">
    <source>
        <dbReference type="Proteomes" id="UP000297597"/>
    </source>
</evidence>
<keyword evidence="3" id="KW-1185">Reference proteome</keyword>
<dbReference type="AlphaFoldDB" id="A0A4Y7RWC2"/>
<evidence type="ECO:0000259" key="1">
    <source>
        <dbReference type="Pfam" id="PF00117"/>
    </source>
</evidence>
<feature type="domain" description="Glutamine amidotransferase" evidence="1">
    <location>
        <begin position="44"/>
        <end position="183"/>
    </location>
</feature>
<dbReference type="RefSeq" id="WP_134212537.1">
    <property type="nucleotide sequence ID" value="NZ_QFFZ01000004.1"/>
</dbReference>
<keyword evidence="2" id="KW-0436">Ligase</keyword>
<dbReference type="CDD" id="cd01741">
    <property type="entry name" value="GATase1_1"/>
    <property type="match status" value="1"/>
</dbReference>